<evidence type="ECO:0000313" key="4">
    <source>
        <dbReference type="Proteomes" id="UP001163846"/>
    </source>
</evidence>
<dbReference type="Proteomes" id="UP001163846">
    <property type="component" value="Unassembled WGS sequence"/>
</dbReference>
<feature type="chain" id="PRO_5041253751" evidence="2">
    <location>
        <begin position="20"/>
        <end position="196"/>
    </location>
</feature>
<reference evidence="3" key="1">
    <citation type="submission" date="2022-08" db="EMBL/GenBank/DDBJ databases">
        <authorList>
            <consortium name="DOE Joint Genome Institute"/>
            <person name="Min B."/>
            <person name="Riley R."/>
            <person name="Sierra-Patev S."/>
            <person name="Naranjo-Ortiz M."/>
            <person name="Looney B."/>
            <person name="Konkel Z."/>
            <person name="Slot J.C."/>
            <person name="Sakamoto Y."/>
            <person name="Steenwyk J.L."/>
            <person name="Rokas A."/>
            <person name="Carro J."/>
            <person name="Camarero S."/>
            <person name="Ferreira P."/>
            <person name="Molpeceres G."/>
            <person name="Ruiz-Duenas F.J."/>
            <person name="Serrano A."/>
            <person name="Henrissat B."/>
            <person name="Drula E."/>
            <person name="Hughes K.W."/>
            <person name="Mata J.L."/>
            <person name="Ishikawa N.K."/>
            <person name="Vargas-Isla R."/>
            <person name="Ushijima S."/>
            <person name="Smith C.A."/>
            <person name="Ahrendt S."/>
            <person name="Andreopoulos W."/>
            <person name="He G."/>
            <person name="Labutti K."/>
            <person name="Lipzen A."/>
            <person name="Ng V."/>
            <person name="Sandor L."/>
            <person name="Barry K."/>
            <person name="Martinez A.T."/>
            <person name="Xiao Y."/>
            <person name="Gibbons J.G."/>
            <person name="Terashima K."/>
            <person name="Hibbett D.S."/>
            <person name="Grigoriev I.V."/>
        </authorList>
    </citation>
    <scope>NUCLEOTIDE SEQUENCE</scope>
    <source>
        <strain evidence="3">TFB9207</strain>
    </source>
</reference>
<evidence type="ECO:0000313" key="3">
    <source>
        <dbReference type="EMBL" id="KAJ3833595.1"/>
    </source>
</evidence>
<dbReference type="EMBL" id="MU806666">
    <property type="protein sequence ID" value="KAJ3833595.1"/>
    <property type="molecule type" value="Genomic_DNA"/>
</dbReference>
<comment type="caution">
    <text evidence="3">The sequence shown here is derived from an EMBL/GenBank/DDBJ whole genome shotgun (WGS) entry which is preliminary data.</text>
</comment>
<keyword evidence="2" id="KW-0732">Signal</keyword>
<accession>A0AA38U8J6</accession>
<name>A0AA38U8J6_9AGAR</name>
<feature type="region of interest" description="Disordered" evidence="1">
    <location>
        <begin position="47"/>
        <end position="68"/>
    </location>
</feature>
<feature type="signal peptide" evidence="2">
    <location>
        <begin position="1"/>
        <end position="19"/>
    </location>
</feature>
<gene>
    <name evidence="3" type="ORF">F5878DRAFT_645815</name>
</gene>
<keyword evidence="4" id="KW-1185">Reference proteome</keyword>
<evidence type="ECO:0000256" key="1">
    <source>
        <dbReference type="SAM" id="MobiDB-lite"/>
    </source>
</evidence>
<organism evidence="3 4">
    <name type="scientific">Lentinula raphanica</name>
    <dbReference type="NCBI Taxonomy" id="153919"/>
    <lineage>
        <taxon>Eukaryota</taxon>
        <taxon>Fungi</taxon>
        <taxon>Dikarya</taxon>
        <taxon>Basidiomycota</taxon>
        <taxon>Agaricomycotina</taxon>
        <taxon>Agaricomycetes</taxon>
        <taxon>Agaricomycetidae</taxon>
        <taxon>Agaricales</taxon>
        <taxon>Marasmiineae</taxon>
        <taxon>Omphalotaceae</taxon>
        <taxon>Lentinula</taxon>
    </lineage>
</organism>
<protein>
    <submittedName>
        <fullName evidence="3">Uncharacterized protein</fullName>
    </submittedName>
</protein>
<evidence type="ECO:0000256" key="2">
    <source>
        <dbReference type="SAM" id="SignalP"/>
    </source>
</evidence>
<proteinExistence type="predicted"/>
<sequence length="196" mass="21348">MRLIVLYLALGSLLSTVHSKPVPHLTLYPAIRAADWIQSKNKNSVVAKPSHSSAAKTPAVDRLSQEPPRPDGHCWVEFAGPWKGPELSPHVHLERSTRSLLPVFTNLSDHHLYLYGASPLDLSSRTALAPDNANNVDLMKHVFTVAEAAHHLYLHGVPPLDPSGASALTSQYRHWHGIGTAEYPNLGLDSDVGGEN</sequence>
<dbReference type="AlphaFoldDB" id="A0AA38U8J6"/>